<evidence type="ECO:0000313" key="1">
    <source>
        <dbReference type="EMBL" id="GAG94574.1"/>
    </source>
</evidence>
<dbReference type="PANTHER" id="PTHR32161:SF8">
    <property type="entry name" value="DPP6 N-TERMINAL DOMAIN-LIKE PROTEIN"/>
    <property type="match status" value="1"/>
</dbReference>
<dbReference type="InterPro" id="IPR011042">
    <property type="entry name" value="6-blade_b-propeller_TolB-like"/>
</dbReference>
<name>X1BF73_9ZZZZ</name>
<accession>X1BF73</accession>
<sequence>PSREKLPIGSVKGAGMPDIGAGGSKIVFAGRARDEDKKTDLFLMNVDGTNITNLTQSEEDRENFPALSPDGTMIAYASDRDGWLDETIDQKSMDIFVAKVSDKGEMSPSIQVTHTPGQEGHVRFSSDGDWLIYTSGVGDVNDEYPVLSSLIFSPQLYGEIWLYRISDGKHVRLTHNKWEDGAPYWVPALHQ</sequence>
<dbReference type="Gene3D" id="2.120.10.30">
    <property type="entry name" value="TolB, C-terminal domain"/>
    <property type="match status" value="1"/>
</dbReference>
<dbReference type="EMBL" id="BART01027560">
    <property type="protein sequence ID" value="GAG94574.1"/>
    <property type="molecule type" value="Genomic_DNA"/>
</dbReference>
<proteinExistence type="predicted"/>
<dbReference type="PANTHER" id="PTHR32161">
    <property type="entry name" value="DPP6 N-TERMINAL DOMAIN-LIKE PROTEIN"/>
    <property type="match status" value="1"/>
</dbReference>
<dbReference type="Pfam" id="PF07676">
    <property type="entry name" value="PD40"/>
    <property type="match status" value="2"/>
</dbReference>
<gene>
    <name evidence="1" type="ORF">S01H4_48840</name>
</gene>
<evidence type="ECO:0008006" key="2">
    <source>
        <dbReference type="Google" id="ProtNLM"/>
    </source>
</evidence>
<dbReference type="InterPro" id="IPR011659">
    <property type="entry name" value="WD40"/>
</dbReference>
<dbReference type="AlphaFoldDB" id="X1BF73"/>
<feature type="non-terminal residue" evidence="1">
    <location>
        <position position="1"/>
    </location>
</feature>
<protein>
    <recommendedName>
        <fullName evidence="2">Dipeptidylpeptidase IV N-terminal domain-containing protein</fullName>
    </recommendedName>
</protein>
<reference evidence="1" key="1">
    <citation type="journal article" date="2014" name="Front. Microbiol.">
        <title>High frequency of phylogenetically diverse reductive dehalogenase-homologous genes in deep subseafloor sedimentary metagenomes.</title>
        <authorList>
            <person name="Kawai M."/>
            <person name="Futagami T."/>
            <person name="Toyoda A."/>
            <person name="Takaki Y."/>
            <person name="Nishi S."/>
            <person name="Hori S."/>
            <person name="Arai W."/>
            <person name="Tsubouchi T."/>
            <person name="Morono Y."/>
            <person name="Uchiyama I."/>
            <person name="Ito T."/>
            <person name="Fujiyama A."/>
            <person name="Inagaki F."/>
            <person name="Takami H."/>
        </authorList>
    </citation>
    <scope>NUCLEOTIDE SEQUENCE</scope>
    <source>
        <strain evidence="1">Expedition CK06-06</strain>
    </source>
</reference>
<organism evidence="1">
    <name type="scientific">marine sediment metagenome</name>
    <dbReference type="NCBI Taxonomy" id="412755"/>
    <lineage>
        <taxon>unclassified sequences</taxon>
        <taxon>metagenomes</taxon>
        <taxon>ecological metagenomes</taxon>
    </lineage>
</organism>
<comment type="caution">
    <text evidence="1">The sequence shown here is derived from an EMBL/GenBank/DDBJ whole genome shotgun (WGS) entry which is preliminary data.</text>
</comment>
<dbReference type="SUPFAM" id="SSF69304">
    <property type="entry name" value="Tricorn protease N-terminal domain"/>
    <property type="match status" value="1"/>
</dbReference>